<gene>
    <name evidence="1" type="ORF">S03H2_03817</name>
</gene>
<dbReference type="PANTHER" id="PTHR33215:SF11">
    <property type="entry name" value="BLR1542 PROTEIN"/>
    <property type="match status" value="1"/>
</dbReference>
<dbReference type="PANTHER" id="PTHR33215">
    <property type="entry name" value="PROTEIN DISTAL ANTENNA"/>
    <property type="match status" value="1"/>
</dbReference>
<dbReference type="SUPFAM" id="SSF46689">
    <property type="entry name" value="Homeodomain-like"/>
    <property type="match status" value="1"/>
</dbReference>
<reference evidence="1" key="1">
    <citation type="journal article" date="2014" name="Front. Microbiol.">
        <title>High frequency of phylogenetically diverse reductive dehalogenase-homologous genes in deep subseafloor sedimentary metagenomes.</title>
        <authorList>
            <person name="Kawai M."/>
            <person name="Futagami T."/>
            <person name="Toyoda A."/>
            <person name="Takaki Y."/>
            <person name="Nishi S."/>
            <person name="Hori S."/>
            <person name="Arai W."/>
            <person name="Tsubouchi T."/>
            <person name="Morono Y."/>
            <person name="Uchiyama I."/>
            <person name="Ito T."/>
            <person name="Fujiyama A."/>
            <person name="Inagaki F."/>
            <person name="Takami H."/>
        </authorList>
    </citation>
    <scope>NUCLEOTIDE SEQUENCE</scope>
    <source>
        <strain evidence="1">Expedition CK06-06</strain>
    </source>
</reference>
<dbReference type="Gene3D" id="1.10.10.10">
    <property type="entry name" value="Winged helix-like DNA-binding domain superfamily/Winged helix DNA-binding domain"/>
    <property type="match status" value="1"/>
</dbReference>
<dbReference type="GO" id="GO:0006313">
    <property type="term" value="P:DNA transposition"/>
    <property type="evidence" value="ECO:0007669"/>
    <property type="project" value="InterPro"/>
</dbReference>
<dbReference type="EMBL" id="BARU01001455">
    <property type="protein sequence ID" value="GAH31129.1"/>
    <property type="molecule type" value="Genomic_DNA"/>
</dbReference>
<accession>X1FP37</accession>
<evidence type="ECO:0000313" key="1">
    <source>
        <dbReference type="EMBL" id="GAH31129.1"/>
    </source>
</evidence>
<dbReference type="InterPro" id="IPR002514">
    <property type="entry name" value="Transposase_8"/>
</dbReference>
<organism evidence="1">
    <name type="scientific">marine sediment metagenome</name>
    <dbReference type="NCBI Taxonomy" id="412755"/>
    <lineage>
        <taxon>unclassified sequences</taxon>
        <taxon>metagenomes</taxon>
        <taxon>ecological metagenomes</taxon>
    </lineage>
</organism>
<dbReference type="InterPro" id="IPR036388">
    <property type="entry name" value="WH-like_DNA-bd_sf"/>
</dbReference>
<protein>
    <recommendedName>
        <fullName evidence="2">Transposase</fullName>
    </recommendedName>
</protein>
<dbReference type="InterPro" id="IPR009057">
    <property type="entry name" value="Homeodomain-like_sf"/>
</dbReference>
<evidence type="ECO:0008006" key="2">
    <source>
        <dbReference type="Google" id="ProtNLM"/>
    </source>
</evidence>
<comment type="caution">
    <text evidence="1">The sequence shown here is derived from an EMBL/GenBank/DDBJ whole genome shotgun (WGS) entry which is preliminary data.</text>
</comment>
<dbReference type="AlphaFoldDB" id="X1FP37"/>
<dbReference type="Pfam" id="PF01527">
    <property type="entry name" value="HTH_Tnp_1"/>
    <property type="match status" value="1"/>
</dbReference>
<name>X1FP37_9ZZZZ</name>
<dbReference type="GO" id="GO:0003677">
    <property type="term" value="F:DNA binding"/>
    <property type="evidence" value="ECO:0007669"/>
    <property type="project" value="InterPro"/>
</dbReference>
<dbReference type="InterPro" id="IPR051839">
    <property type="entry name" value="RD_transcriptional_regulator"/>
</dbReference>
<sequence>MTKRRNFTADFKAQVVLQMLTEQKSAAQVSREYGIKDSVLSRWKQEFIERSPMLFEQSPVNDDRDQRIAELERMVGRMAMELEMAKKVSSFLNSSHKTSGSW</sequence>
<dbReference type="GO" id="GO:0004803">
    <property type="term" value="F:transposase activity"/>
    <property type="evidence" value="ECO:0007669"/>
    <property type="project" value="InterPro"/>
</dbReference>
<proteinExistence type="predicted"/>